<dbReference type="KEGG" id="cbp:EB354_22815"/>
<dbReference type="Proteomes" id="UP000251937">
    <property type="component" value="Unassembled WGS sequence"/>
</dbReference>
<name>A0AAX2IQI1_9FLAO</name>
<dbReference type="Gene3D" id="3.40.630.30">
    <property type="match status" value="1"/>
</dbReference>
<accession>A0AAX2IQI1</accession>
<dbReference type="RefSeq" id="WP_079466096.1">
    <property type="nucleotide sequence ID" value="NZ_CP033935.1"/>
</dbReference>
<keyword evidence="4" id="KW-1185">Reference proteome</keyword>
<dbReference type="CDD" id="cd04301">
    <property type="entry name" value="NAT_SF"/>
    <property type="match status" value="1"/>
</dbReference>
<dbReference type="SUPFAM" id="SSF55729">
    <property type="entry name" value="Acyl-CoA N-acyltransferases (Nat)"/>
    <property type="match status" value="1"/>
</dbReference>
<dbReference type="EMBL" id="UAVR01000022">
    <property type="protein sequence ID" value="SQA92270.1"/>
    <property type="molecule type" value="Genomic_DNA"/>
</dbReference>
<dbReference type="PROSITE" id="PS51186">
    <property type="entry name" value="GNAT"/>
    <property type="match status" value="1"/>
</dbReference>
<evidence type="ECO:0000313" key="3">
    <source>
        <dbReference type="EMBL" id="SQA92270.1"/>
    </source>
</evidence>
<organism evidence="3 5">
    <name type="scientific">Chryseobacterium balustinum</name>
    <dbReference type="NCBI Taxonomy" id="246"/>
    <lineage>
        <taxon>Bacteria</taxon>
        <taxon>Pseudomonadati</taxon>
        <taxon>Bacteroidota</taxon>
        <taxon>Flavobacteriia</taxon>
        <taxon>Flavobacteriales</taxon>
        <taxon>Weeksellaceae</taxon>
        <taxon>Chryseobacterium group</taxon>
        <taxon>Chryseobacterium</taxon>
    </lineage>
</organism>
<dbReference type="Proteomes" id="UP000190669">
    <property type="component" value="Unassembled WGS sequence"/>
</dbReference>
<proteinExistence type="predicted"/>
<evidence type="ECO:0000259" key="1">
    <source>
        <dbReference type="PROSITE" id="PS51186"/>
    </source>
</evidence>
<dbReference type="Pfam" id="PF13508">
    <property type="entry name" value="Acetyltransf_7"/>
    <property type="match status" value="1"/>
</dbReference>
<dbReference type="GO" id="GO:0016747">
    <property type="term" value="F:acyltransferase activity, transferring groups other than amino-acyl groups"/>
    <property type="evidence" value="ECO:0007669"/>
    <property type="project" value="InterPro"/>
</dbReference>
<feature type="domain" description="N-acetyltransferase" evidence="1">
    <location>
        <begin position="113"/>
        <end position="189"/>
    </location>
</feature>
<dbReference type="InterPro" id="IPR016181">
    <property type="entry name" value="Acyl_CoA_acyltransferase"/>
</dbReference>
<evidence type="ECO:0000313" key="2">
    <source>
        <dbReference type="EMBL" id="SKB94086.1"/>
    </source>
</evidence>
<reference evidence="3 5" key="2">
    <citation type="submission" date="2018-06" db="EMBL/GenBank/DDBJ databases">
        <authorList>
            <consortium name="Pathogen Informatics"/>
            <person name="Doyle S."/>
        </authorList>
    </citation>
    <scope>NUCLEOTIDE SEQUENCE [LARGE SCALE GENOMIC DNA]</scope>
    <source>
        <strain evidence="3 5">NCTC11212</strain>
    </source>
</reference>
<dbReference type="InterPro" id="IPR000182">
    <property type="entry name" value="GNAT_dom"/>
</dbReference>
<protein>
    <submittedName>
        <fullName evidence="2">Acetyltransferase (GNAT) domain-containing protein</fullName>
    </submittedName>
    <submittedName>
        <fullName evidence="3">Acetyltransferase (GNAT) family</fullName>
    </submittedName>
</protein>
<sequence>MIIGTNQERDIAIDILCKSFYNILVPNSINFVVNENGNRYKKLKALMTYQVDLSLLYGSIFFSDDKKGVVLYLDNPPQSLKRFYLELKLIFKCIGIKNIFKVLNRENLIKKNHPQHTYIHLWLMGVLPEMQGKGIGSKLISDSMQEFKDDFVFVETTTPENLEFYQKNGFTIFHETHQLDYPLYFLKNV</sequence>
<evidence type="ECO:0000313" key="5">
    <source>
        <dbReference type="Proteomes" id="UP000251937"/>
    </source>
</evidence>
<reference evidence="2 4" key="1">
    <citation type="submission" date="2017-02" db="EMBL/GenBank/DDBJ databases">
        <authorList>
            <person name="Varghese N."/>
            <person name="Submissions S."/>
        </authorList>
    </citation>
    <scope>NUCLEOTIDE SEQUENCE [LARGE SCALE GENOMIC DNA]</scope>
    <source>
        <strain evidence="2 4">DSM 16775</strain>
    </source>
</reference>
<gene>
    <name evidence="3" type="ORF">NCTC11212_03916</name>
    <name evidence="2" type="ORF">SAMN05421800_11566</name>
</gene>
<dbReference type="AlphaFoldDB" id="A0AAX2IQI1"/>
<dbReference type="EMBL" id="FUZE01000015">
    <property type="protein sequence ID" value="SKB94086.1"/>
    <property type="molecule type" value="Genomic_DNA"/>
</dbReference>
<evidence type="ECO:0000313" key="4">
    <source>
        <dbReference type="Proteomes" id="UP000190669"/>
    </source>
</evidence>
<comment type="caution">
    <text evidence="3">The sequence shown here is derived from an EMBL/GenBank/DDBJ whole genome shotgun (WGS) entry which is preliminary data.</text>
</comment>